<feature type="region of interest" description="Disordered" evidence="1">
    <location>
        <begin position="1"/>
        <end position="24"/>
    </location>
</feature>
<name>A0ABR2G6A4_9ROSI</name>
<organism evidence="2 3">
    <name type="scientific">Hibiscus sabdariffa</name>
    <name type="common">roselle</name>
    <dbReference type="NCBI Taxonomy" id="183260"/>
    <lineage>
        <taxon>Eukaryota</taxon>
        <taxon>Viridiplantae</taxon>
        <taxon>Streptophyta</taxon>
        <taxon>Embryophyta</taxon>
        <taxon>Tracheophyta</taxon>
        <taxon>Spermatophyta</taxon>
        <taxon>Magnoliopsida</taxon>
        <taxon>eudicotyledons</taxon>
        <taxon>Gunneridae</taxon>
        <taxon>Pentapetalae</taxon>
        <taxon>rosids</taxon>
        <taxon>malvids</taxon>
        <taxon>Malvales</taxon>
        <taxon>Malvaceae</taxon>
        <taxon>Malvoideae</taxon>
        <taxon>Hibiscus</taxon>
    </lineage>
</organism>
<gene>
    <name evidence="2" type="ORF">V6N12_064492</name>
</gene>
<evidence type="ECO:0000313" key="2">
    <source>
        <dbReference type="EMBL" id="KAK8595988.1"/>
    </source>
</evidence>
<keyword evidence="3" id="KW-1185">Reference proteome</keyword>
<comment type="caution">
    <text evidence="2">The sequence shown here is derived from an EMBL/GenBank/DDBJ whole genome shotgun (WGS) entry which is preliminary data.</text>
</comment>
<reference evidence="2 3" key="1">
    <citation type="journal article" date="2024" name="G3 (Bethesda)">
        <title>Genome assembly of Hibiscus sabdariffa L. provides insights into metabolisms of medicinal natural products.</title>
        <authorList>
            <person name="Kim T."/>
        </authorList>
    </citation>
    <scope>NUCLEOTIDE SEQUENCE [LARGE SCALE GENOMIC DNA]</scope>
    <source>
        <strain evidence="2">TK-2024</strain>
        <tissue evidence="2">Old leaves</tissue>
    </source>
</reference>
<evidence type="ECO:0000313" key="3">
    <source>
        <dbReference type="Proteomes" id="UP001472677"/>
    </source>
</evidence>
<dbReference type="Proteomes" id="UP001472677">
    <property type="component" value="Unassembled WGS sequence"/>
</dbReference>
<dbReference type="EMBL" id="JBBPBM010000002">
    <property type="protein sequence ID" value="KAK8595988.1"/>
    <property type="molecule type" value="Genomic_DNA"/>
</dbReference>
<accession>A0ABR2G6A4</accession>
<sequence length="101" mass="11497">MYAFSQKEDDQELQHEGNTNEAVVREGCGETTVFNQEHEGENVHEVQPERNTDEAMEVVGGLLSLTKNLRERMSKRCNPKETLTTSWRLCVAGTIVFNQEP</sequence>
<protein>
    <submittedName>
        <fullName evidence="2">Uncharacterized protein</fullName>
    </submittedName>
</protein>
<proteinExistence type="predicted"/>
<evidence type="ECO:0000256" key="1">
    <source>
        <dbReference type="SAM" id="MobiDB-lite"/>
    </source>
</evidence>
<feature type="compositionally biased region" description="Basic and acidic residues" evidence="1">
    <location>
        <begin position="1"/>
        <end position="15"/>
    </location>
</feature>